<accession>A0A3B5PZD2</accession>
<evidence type="ECO:0000256" key="1">
    <source>
        <dbReference type="ARBA" id="ARBA00004125"/>
    </source>
</evidence>
<dbReference type="Proteomes" id="UP000002852">
    <property type="component" value="Unassembled WGS sequence"/>
</dbReference>
<evidence type="ECO:0000256" key="6">
    <source>
        <dbReference type="ARBA" id="ARBA00022833"/>
    </source>
</evidence>
<name>A0A3B5PZD2_XIPMA</name>
<evidence type="ECO:0000256" key="7">
    <source>
        <dbReference type="ARBA" id="ARBA00023136"/>
    </source>
</evidence>
<organism evidence="9 10">
    <name type="scientific">Xiphophorus maculatus</name>
    <name type="common">Southern platyfish</name>
    <name type="synonym">Platypoecilus maculatus</name>
    <dbReference type="NCBI Taxonomy" id="8083"/>
    <lineage>
        <taxon>Eukaryota</taxon>
        <taxon>Metazoa</taxon>
        <taxon>Chordata</taxon>
        <taxon>Craniata</taxon>
        <taxon>Vertebrata</taxon>
        <taxon>Euteleostomi</taxon>
        <taxon>Actinopterygii</taxon>
        <taxon>Neopterygii</taxon>
        <taxon>Teleostei</taxon>
        <taxon>Neoteleostei</taxon>
        <taxon>Acanthomorphata</taxon>
        <taxon>Ovalentaria</taxon>
        <taxon>Atherinomorphae</taxon>
        <taxon>Cyprinodontiformes</taxon>
        <taxon>Poeciliidae</taxon>
        <taxon>Poeciliinae</taxon>
        <taxon>Xiphophorus</taxon>
    </lineage>
</organism>
<evidence type="ECO:0000259" key="8">
    <source>
        <dbReference type="PROSITE" id="PS51837"/>
    </source>
</evidence>
<reference evidence="9" key="4">
    <citation type="submission" date="2025-09" db="UniProtKB">
        <authorList>
            <consortium name="Ensembl"/>
        </authorList>
    </citation>
    <scope>IDENTIFICATION</scope>
    <source>
        <strain evidence="9">JP 163 A</strain>
    </source>
</reference>
<dbReference type="PROSITE" id="PS51837">
    <property type="entry name" value="LITAF"/>
    <property type="match status" value="1"/>
</dbReference>
<keyword evidence="5" id="KW-0479">Metal-binding</keyword>
<dbReference type="GeneTree" id="ENSGT00940000177130"/>
<dbReference type="GO" id="GO:0098560">
    <property type="term" value="C:cytoplasmic side of late endosome membrane"/>
    <property type="evidence" value="ECO:0007669"/>
    <property type="project" value="TreeGrafter"/>
</dbReference>
<dbReference type="SUPFAM" id="SSF57850">
    <property type="entry name" value="RING/U-box"/>
    <property type="match status" value="1"/>
</dbReference>
<dbReference type="Ensembl" id="ENSXMAT00000039230.1">
    <property type="protein sequence ID" value="ENSXMAP00000023051.1"/>
    <property type="gene ID" value="ENSXMAG00000024146.1"/>
</dbReference>
<dbReference type="PANTHER" id="PTHR23292">
    <property type="entry name" value="LIPOPOLYSACCHARIDE-INDUCED TUMOR NECROSIS FACTOR-ALPHA FACTOR"/>
    <property type="match status" value="1"/>
</dbReference>
<evidence type="ECO:0000256" key="5">
    <source>
        <dbReference type="ARBA" id="ARBA00022723"/>
    </source>
</evidence>
<reference evidence="10" key="2">
    <citation type="journal article" date="2013" name="Nat. Genet.">
        <title>The genome of the platyfish, Xiphophorus maculatus, provides insights into evolutionary adaptation and several complex traits.</title>
        <authorList>
            <person name="Schartl M."/>
            <person name="Walter R.B."/>
            <person name="Shen Y."/>
            <person name="Garcia T."/>
            <person name="Catchen J."/>
            <person name="Amores A."/>
            <person name="Braasch I."/>
            <person name="Chalopin D."/>
            <person name="Volff J.N."/>
            <person name="Lesch K.P."/>
            <person name="Bisazza A."/>
            <person name="Minx P."/>
            <person name="Hillier L."/>
            <person name="Wilson R.K."/>
            <person name="Fuerstenberg S."/>
            <person name="Boore J."/>
            <person name="Searle S."/>
            <person name="Postlethwait J.H."/>
            <person name="Warren W.C."/>
        </authorList>
    </citation>
    <scope>NUCLEOTIDE SEQUENCE [LARGE SCALE GENOMIC DNA]</scope>
    <source>
        <strain evidence="10">JP 163 A</strain>
    </source>
</reference>
<dbReference type="SMART" id="SM00714">
    <property type="entry name" value="LITAF"/>
    <property type="match status" value="1"/>
</dbReference>
<dbReference type="InterPro" id="IPR037519">
    <property type="entry name" value="LITAF_fam"/>
</dbReference>
<comment type="subcellular location">
    <subcellularLocation>
        <location evidence="1">Endosome membrane</location>
        <topology evidence="1">Peripheral membrane protein</topology>
        <orientation evidence="1">Cytoplasmic side</orientation>
    </subcellularLocation>
    <subcellularLocation>
        <location evidence="2">Late endosome membrane</location>
    </subcellularLocation>
    <subcellularLocation>
        <location evidence="3">Lysosome membrane</location>
        <topology evidence="3">Peripheral membrane protein</topology>
        <orientation evidence="3">Cytoplasmic side</orientation>
    </subcellularLocation>
</comment>
<dbReference type="GO" id="GO:0005634">
    <property type="term" value="C:nucleus"/>
    <property type="evidence" value="ECO:0007669"/>
    <property type="project" value="TreeGrafter"/>
</dbReference>
<evidence type="ECO:0000256" key="2">
    <source>
        <dbReference type="ARBA" id="ARBA00004414"/>
    </source>
</evidence>
<evidence type="ECO:0000256" key="4">
    <source>
        <dbReference type="ARBA" id="ARBA00005975"/>
    </source>
</evidence>
<dbReference type="OMA" id="CWCVILA"/>
<dbReference type="GO" id="GO:0008270">
    <property type="term" value="F:zinc ion binding"/>
    <property type="evidence" value="ECO:0007669"/>
    <property type="project" value="TreeGrafter"/>
</dbReference>
<reference evidence="10" key="1">
    <citation type="submission" date="2012-01" db="EMBL/GenBank/DDBJ databases">
        <authorList>
            <person name="Walter R."/>
            <person name="Schartl M."/>
            <person name="Warren W."/>
        </authorList>
    </citation>
    <scope>NUCLEOTIDE SEQUENCE [LARGE SCALE GENOMIC DNA]</scope>
    <source>
        <strain evidence="10">JP 163 A</strain>
    </source>
</reference>
<keyword evidence="10" id="KW-1185">Reference proteome</keyword>
<comment type="similarity">
    <text evidence="4">Belongs to the CDIP1/LITAF family.</text>
</comment>
<sequence length="142" mass="16153">QRHQLLEPPEPFWHHQMPASFRESTLSAGPLFFGERASRGSRAPTVVVVSQPQPVPIILNSLRDSPGFVRCPHCLELVTTKHTHACMYTQKNYSVEAQQVDLTVLCFRLFCGFCLIPLCMRGLQDAHHSCPQCGEKLYVYER</sequence>
<dbReference type="GO" id="GO:0098574">
    <property type="term" value="C:cytoplasmic side of lysosomal membrane"/>
    <property type="evidence" value="ECO:0007669"/>
    <property type="project" value="TreeGrafter"/>
</dbReference>
<dbReference type="InParanoid" id="A0A3B5PZD2"/>
<keyword evidence="7" id="KW-0472">Membrane</keyword>
<protein>
    <recommendedName>
        <fullName evidence="8">LITAF domain-containing protein</fullName>
    </recommendedName>
</protein>
<dbReference type="AlphaFoldDB" id="A0A3B5PZD2"/>
<proteinExistence type="inferred from homology"/>
<dbReference type="InterPro" id="IPR006629">
    <property type="entry name" value="LITAF"/>
</dbReference>
<evidence type="ECO:0000313" key="9">
    <source>
        <dbReference type="Ensembl" id="ENSXMAP00000023051.1"/>
    </source>
</evidence>
<dbReference type="PANTHER" id="PTHR23292:SF45">
    <property type="entry name" value="LIPOPOLYSACCHARIDE-INDUCED TUMOR NECROSIS FACTOR-ALPHA FACTOR HOMOLOG"/>
    <property type="match status" value="1"/>
</dbReference>
<feature type="domain" description="LITAF" evidence="8">
    <location>
        <begin position="51"/>
        <end position="142"/>
    </location>
</feature>
<dbReference type="Pfam" id="PF10601">
    <property type="entry name" value="zf-LITAF-like"/>
    <property type="match status" value="1"/>
</dbReference>
<evidence type="ECO:0000313" key="10">
    <source>
        <dbReference type="Proteomes" id="UP000002852"/>
    </source>
</evidence>
<keyword evidence="6" id="KW-0862">Zinc</keyword>
<evidence type="ECO:0000256" key="3">
    <source>
        <dbReference type="ARBA" id="ARBA00004630"/>
    </source>
</evidence>
<reference evidence="9" key="3">
    <citation type="submission" date="2025-08" db="UniProtKB">
        <authorList>
            <consortium name="Ensembl"/>
        </authorList>
    </citation>
    <scope>IDENTIFICATION</scope>
    <source>
        <strain evidence="9">JP 163 A</strain>
    </source>
</reference>